<reference evidence="1 2" key="1">
    <citation type="journal article" date="2014" name="Nature">
        <title>An environmental bacterial taxon with a large and distinct metabolic repertoire.</title>
        <authorList>
            <person name="Wilson M.C."/>
            <person name="Mori T."/>
            <person name="Ruckert C."/>
            <person name="Uria A.R."/>
            <person name="Helf M.J."/>
            <person name="Takada K."/>
            <person name="Gernert C."/>
            <person name="Steffens U.A."/>
            <person name="Heycke N."/>
            <person name="Schmitt S."/>
            <person name="Rinke C."/>
            <person name="Helfrich E.J."/>
            <person name="Brachmann A.O."/>
            <person name="Gurgui C."/>
            <person name="Wakimoto T."/>
            <person name="Kracht M."/>
            <person name="Crusemann M."/>
            <person name="Hentschel U."/>
            <person name="Abe I."/>
            <person name="Matsunaga S."/>
            <person name="Kalinowski J."/>
            <person name="Takeyama H."/>
            <person name="Piel J."/>
        </authorList>
    </citation>
    <scope>NUCLEOTIDE SEQUENCE [LARGE SCALE GENOMIC DNA]</scope>
    <source>
        <strain evidence="2">TSY2</strain>
    </source>
</reference>
<evidence type="ECO:0000313" key="2">
    <source>
        <dbReference type="Proteomes" id="UP000019140"/>
    </source>
</evidence>
<keyword evidence="2" id="KW-1185">Reference proteome</keyword>
<comment type="caution">
    <text evidence="1">The sequence shown here is derived from an EMBL/GenBank/DDBJ whole genome shotgun (WGS) entry which is preliminary data.</text>
</comment>
<dbReference type="PATRIC" id="fig|1429439.4.peg.5203"/>
<feature type="non-terminal residue" evidence="1">
    <location>
        <position position="1"/>
    </location>
</feature>
<dbReference type="Gene3D" id="2.115.10.20">
    <property type="entry name" value="Glycosyl hydrolase domain, family 43"/>
    <property type="match status" value="1"/>
</dbReference>
<accession>W4M1N6</accession>
<dbReference type="AlphaFoldDB" id="W4M1N6"/>
<evidence type="ECO:0008006" key="3">
    <source>
        <dbReference type="Google" id="ProtNLM"/>
    </source>
</evidence>
<proteinExistence type="predicted"/>
<name>W4M1N6_9BACT</name>
<dbReference type="Proteomes" id="UP000019140">
    <property type="component" value="Unassembled WGS sequence"/>
</dbReference>
<dbReference type="EMBL" id="AZHX01001303">
    <property type="protein sequence ID" value="ETX04110.1"/>
    <property type="molecule type" value="Genomic_DNA"/>
</dbReference>
<evidence type="ECO:0000313" key="1">
    <source>
        <dbReference type="EMBL" id="ETX04110.1"/>
    </source>
</evidence>
<dbReference type="SUPFAM" id="SSF75005">
    <property type="entry name" value="Arabinanase/levansucrase/invertase"/>
    <property type="match status" value="2"/>
</dbReference>
<protein>
    <recommendedName>
        <fullName evidence="3">Glycosidase</fullName>
    </recommendedName>
</protein>
<dbReference type="InterPro" id="IPR023296">
    <property type="entry name" value="Glyco_hydro_beta-prop_sf"/>
</dbReference>
<dbReference type="HOGENOM" id="CLU_843811_0_0_7"/>
<gene>
    <name evidence="1" type="ORF">ETSY2_30680</name>
</gene>
<sequence>NVQGPSLIRVPDWVANPLGRYYLYFADHKGDYIRLAYADALMGPWQTHEPGSLHLHETHFPSTPPPIPEELPGADGLSGRAQTDVEGVPSRMQDATTPHIASPDVHVDHERQQIIMYFHGLEAYAKQVSRVAVSSDGIHFEGRPEILGRSYFRVFTYGGFTYALAMPGMVYRSQDGMTGFETGPQLFDNDMRHSALRLRGDCLDVFWTRVGEAPERIYVSTIDVSGDWQTWEASEPQEVLRPETDWEGANLPLEPSVRGAINRPVNQLRDPCIFEEDGRVYLLYAVAGEHGIALAEVLS</sequence>
<organism evidence="1 2">
    <name type="scientific">Candidatus Entotheonella gemina</name>
    <dbReference type="NCBI Taxonomy" id="1429439"/>
    <lineage>
        <taxon>Bacteria</taxon>
        <taxon>Pseudomonadati</taxon>
        <taxon>Nitrospinota/Tectimicrobiota group</taxon>
        <taxon>Candidatus Tectimicrobiota</taxon>
        <taxon>Candidatus Entotheonellia</taxon>
        <taxon>Candidatus Entotheonellales</taxon>
        <taxon>Candidatus Entotheonellaceae</taxon>
        <taxon>Candidatus Entotheonella</taxon>
    </lineage>
</organism>